<dbReference type="PANTHER" id="PTHR33121">
    <property type="entry name" value="CYCLIC DI-GMP PHOSPHODIESTERASE PDEF"/>
    <property type="match status" value="1"/>
</dbReference>
<protein>
    <submittedName>
        <fullName evidence="2">EAL domain-containing protein</fullName>
    </submittedName>
</protein>
<keyword evidence="3" id="KW-1185">Reference proteome</keyword>
<dbReference type="AlphaFoldDB" id="A0A9X2KDU4"/>
<evidence type="ECO:0000313" key="2">
    <source>
        <dbReference type="EMBL" id="MCP3054758.1"/>
    </source>
</evidence>
<dbReference type="SMART" id="SM00052">
    <property type="entry name" value="EAL"/>
    <property type="match status" value="1"/>
</dbReference>
<dbReference type="EMBL" id="JALHBS010000034">
    <property type="protein sequence ID" value="MCP3054758.1"/>
    <property type="molecule type" value="Genomic_DNA"/>
</dbReference>
<gene>
    <name evidence="2" type="ORF">MJ956_06295</name>
</gene>
<dbReference type="Pfam" id="PF00563">
    <property type="entry name" value="EAL"/>
    <property type="match status" value="1"/>
</dbReference>
<name>A0A9X2KDU4_9HYPH</name>
<evidence type="ECO:0000313" key="3">
    <source>
        <dbReference type="Proteomes" id="UP001155220"/>
    </source>
</evidence>
<sequence length="154" mass="17188">LEIEVVESLLLDRSDDILAQLRQLKMLGISIDMDDFGTGYSSLGYLWRFPFDKLKIDQSFMVALENGEPNVSRLLETIVSMAHHLKMKVTTEGVETEAQVALMKSLGCDQLQGYFFGRPMPADKVAAEILTRFRHNVAETPAAAPSLARANHHP</sequence>
<comment type="caution">
    <text evidence="2">The sequence shown here is derived from an EMBL/GenBank/DDBJ whole genome shotgun (WGS) entry which is preliminary data.</text>
</comment>
<dbReference type="RefSeq" id="WP_253963628.1">
    <property type="nucleotide sequence ID" value="NZ_JALHBS010000034.1"/>
</dbReference>
<accession>A0A9X2KDU4</accession>
<reference evidence="2" key="1">
    <citation type="submission" date="2022-03" db="EMBL/GenBank/DDBJ databases">
        <title>Aurantimonas Liuensis sp. Nov., isolated from the hadal seawater of the Mariana Trench.</title>
        <authorList>
            <person name="Liu R."/>
        </authorList>
    </citation>
    <scope>NUCLEOTIDE SEQUENCE</scope>
    <source>
        <strain evidence="2">LRZ36</strain>
    </source>
</reference>
<evidence type="ECO:0000259" key="1">
    <source>
        <dbReference type="PROSITE" id="PS50883"/>
    </source>
</evidence>
<organism evidence="2 3">
    <name type="scientific">Aurantimonas marianensis</name>
    <dbReference type="NCBI Taxonomy" id="2920428"/>
    <lineage>
        <taxon>Bacteria</taxon>
        <taxon>Pseudomonadati</taxon>
        <taxon>Pseudomonadota</taxon>
        <taxon>Alphaproteobacteria</taxon>
        <taxon>Hyphomicrobiales</taxon>
        <taxon>Aurantimonadaceae</taxon>
        <taxon>Aurantimonas</taxon>
    </lineage>
</organism>
<feature type="domain" description="EAL" evidence="1">
    <location>
        <begin position="1"/>
        <end position="133"/>
    </location>
</feature>
<dbReference type="Gene3D" id="3.20.20.450">
    <property type="entry name" value="EAL domain"/>
    <property type="match status" value="1"/>
</dbReference>
<dbReference type="CDD" id="cd01948">
    <property type="entry name" value="EAL"/>
    <property type="match status" value="1"/>
</dbReference>
<dbReference type="Proteomes" id="UP001155220">
    <property type="component" value="Unassembled WGS sequence"/>
</dbReference>
<dbReference type="PANTHER" id="PTHR33121:SF70">
    <property type="entry name" value="SIGNALING PROTEIN YKOW"/>
    <property type="match status" value="1"/>
</dbReference>
<dbReference type="InterPro" id="IPR035919">
    <property type="entry name" value="EAL_sf"/>
</dbReference>
<dbReference type="InterPro" id="IPR001633">
    <property type="entry name" value="EAL_dom"/>
</dbReference>
<dbReference type="PROSITE" id="PS50883">
    <property type="entry name" value="EAL"/>
    <property type="match status" value="1"/>
</dbReference>
<dbReference type="SUPFAM" id="SSF141868">
    <property type="entry name" value="EAL domain-like"/>
    <property type="match status" value="1"/>
</dbReference>
<proteinExistence type="predicted"/>
<feature type="non-terminal residue" evidence="2">
    <location>
        <position position="1"/>
    </location>
</feature>
<dbReference type="InterPro" id="IPR050706">
    <property type="entry name" value="Cyclic-di-GMP_PDE-like"/>
</dbReference>
<dbReference type="GO" id="GO:0071111">
    <property type="term" value="F:cyclic-guanylate-specific phosphodiesterase activity"/>
    <property type="evidence" value="ECO:0007669"/>
    <property type="project" value="InterPro"/>
</dbReference>